<dbReference type="eggNOG" id="COG2353">
    <property type="taxonomic scope" value="Bacteria"/>
</dbReference>
<evidence type="ECO:0000313" key="4">
    <source>
        <dbReference type="Proteomes" id="UP000019678"/>
    </source>
</evidence>
<reference evidence="3 4" key="1">
    <citation type="submission" date="2013-05" db="EMBL/GenBank/DDBJ databases">
        <title>Genome assembly of Chondromyces apiculatus DSM 436.</title>
        <authorList>
            <person name="Sharma G."/>
            <person name="Khatri I."/>
            <person name="Kaur C."/>
            <person name="Mayilraj S."/>
            <person name="Subramanian S."/>
        </authorList>
    </citation>
    <scope>NUCLEOTIDE SEQUENCE [LARGE SCALE GENOMIC DNA]</scope>
    <source>
        <strain evidence="3 4">DSM 436</strain>
    </source>
</reference>
<dbReference type="SMART" id="SM00867">
    <property type="entry name" value="YceI"/>
    <property type="match status" value="1"/>
</dbReference>
<dbReference type="Pfam" id="PF04264">
    <property type="entry name" value="YceI"/>
    <property type="match status" value="1"/>
</dbReference>
<dbReference type="PANTHER" id="PTHR34406">
    <property type="entry name" value="PROTEIN YCEI"/>
    <property type="match status" value="1"/>
</dbReference>
<dbReference type="Gene3D" id="2.40.128.110">
    <property type="entry name" value="Lipid/polyisoprenoid-binding, YceI-like"/>
    <property type="match status" value="1"/>
</dbReference>
<dbReference type="AlphaFoldDB" id="A0A017TJJ4"/>
<dbReference type="STRING" id="1192034.CAP_2677"/>
<name>A0A017TJJ4_9BACT</name>
<protein>
    <submittedName>
        <fullName evidence="3">Rhodanese-like domain protein</fullName>
    </submittedName>
</protein>
<dbReference type="InterPro" id="IPR007372">
    <property type="entry name" value="Lipid/polyisoprenoid-bd_YceI"/>
</dbReference>
<dbReference type="SUPFAM" id="SSF101874">
    <property type="entry name" value="YceI-like"/>
    <property type="match status" value="1"/>
</dbReference>
<evidence type="ECO:0000259" key="2">
    <source>
        <dbReference type="SMART" id="SM00867"/>
    </source>
</evidence>
<dbReference type="InterPro" id="IPR036761">
    <property type="entry name" value="TTHA0802/YceI-like_sf"/>
</dbReference>
<dbReference type="EMBL" id="ASRX01000002">
    <property type="protein sequence ID" value="EYF08816.1"/>
    <property type="molecule type" value="Genomic_DNA"/>
</dbReference>
<dbReference type="Proteomes" id="UP000019678">
    <property type="component" value="Unassembled WGS sequence"/>
</dbReference>
<evidence type="ECO:0000313" key="3">
    <source>
        <dbReference type="EMBL" id="EYF08816.1"/>
    </source>
</evidence>
<proteinExistence type="predicted"/>
<sequence>MKLVRLFQLAAPLALCLAATACEDPAKDKPRATVAPTSGASAAAAPTGAANLPLGASSAAAAATPTVAAAAAAPTGAGVPIDVASSTVGFIGSKVTGKHEGKFEKFSGTLSPSADGKAEGGQVTIEIDMNSVKTDEAKLDGHLKSPDLFDTTKFPTAKFVSTEIKAGGDKGATHTVTGDLDLHGVKKSISFPATVTVSDAEITAKTEFVLNRKDFSIIYPGKPDDAIRDDVVIKFDVKAPRKK</sequence>
<dbReference type="PANTHER" id="PTHR34406:SF1">
    <property type="entry name" value="PROTEIN YCEI"/>
    <property type="match status" value="1"/>
</dbReference>
<keyword evidence="4" id="KW-1185">Reference proteome</keyword>
<feature type="chain" id="PRO_5001497348" evidence="1">
    <location>
        <begin position="22"/>
        <end position="243"/>
    </location>
</feature>
<comment type="caution">
    <text evidence="3">The sequence shown here is derived from an EMBL/GenBank/DDBJ whole genome shotgun (WGS) entry which is preliminary data.</text>
</comment>
<organism evidence="3 4">
    <name type="scientific">Chondromyces apiculatus DSM 436</name>
    <dbReference type="NCBI Taxonomy" id="1192034"/>
    <lineage>
        <taxon>Bacteria</taxon>
        <taxon>Pseudomonadati</taxon>
        <taxon>Myxococcota</taxon>
        <taxon>Polyangia</taxon>
        <taxon>Polyangiales</taxon>
        <taxon>Polyangiaceae</taxon>
        <taxon>Chondromyces</taxon>
    </lineage>
</organism>
<feature type="domain" description="Lipid/polyisoprenoid-binding YceI-like" evidence="2">
    <location>
        <begin position="78"/>
        <end position="240"/>
    </location>
</feature>
<gene>
    <name evidence="3" type="ORF">CAP_2677</name>
</gene>
<keyword evidence="1" id="KW-0732">Signal</keyword>
<dbReference type="OrthoDB" id="9811006at2"/>
<dbReference type="PROSITE" id="PS51257">
    <property type="entry name" value="PROKAR_LIPOPROTEIN"/>
    <property type="match status" value="1"/>
</dbReference>
<evidence type="ECO:0000256" key="1">
    <source>
        <dbReference type="SAM" id="SignalP"/>
    </source>
</evidence>
<accession>A0A017TJJ4</accession>
<dbReference type="RefSeq" id="WP_044235043.1">
    <property type="nucleotide sequence ID" value="NZ_ASRX01000002.1"/>
</dbReference>
<feature type="signal peptide" evidence="1">
    <location>
        <begin position="1"/>
        <end position="21"/>
    </location>
</feature>